<evidence type="ECO:0000259" key="1">
    <source>
        <dbReference type="PROSITE" id="PS51746"/>
    </source>
</evidence>
<dbReference type="GO" id="GO:0004722">
    <property type="term" value="F:protein serine/threonine phosphatase activity"/>
    <property type="evidence" value="ECO:0007669"/>
    <property type="project" value="InterPro"/>
</dbReference>
<feature type="domain" description="PPM-type phosphatase" evidence="1">
    <location>
        <begin position="2"/>
        <end position="243"/>
    </location>
</feature>
<name>A0A5S5AZ53_9FIRM</name>
<dbReference type="Pfam" id="PF13672">
    <property type="entry name" value="PP2C_2"/>
    <property type="match status" value="1"/>
</dbReference>
<dbReference type="SMART" id="SM00331">
    <property type="entry name" value="PP2C_SIG"/>
    <property type="match status" value="1"/>
</dbReference>
<sequence length="244" mass="27095">MIHCARTDKGMVRTNNEDAFYLPEGEDKPLLFIVADGMGGHKSGEIASRMAVEEISSHINHSFLVRGSGNETMQIIKEAFYNANIKIYRTSLQREECSGMGTTATMALFKDGRVYIGHVGDSRAYILRDGCIRQLTRDHSLVWQLLEEGRLTLEEVRCHPMKNVITRALGVDENVDVDLVEHEYKKGDIFLLCSDGLTNMLEDKEIRDIILGAESVGAAADKLIEAANSCGGFDNITVEIILVD</sequence>
<reference evidence="2 3" key="1">
    <citation type="submission" date="2019-07" db="EMBL/GenBank/DDBJ databases">
        <title>Genomic Encyclopedia of Type Strains, Phase I: the one thousand microbial genomes (KMG-I) project.</title>
        <authorList>
            <person name="Kyrpides N."/>
        </authorList>
    </citation>
    <scope>NUCLEOTIDE SEQUENCE [LARGE SCALE GENOMIC DNA]</scope>
    <source>
        <strain evidence="2 3">DSM 16647</strain>
    </source>
</reference>
<dbReference type="RefSeq" id="WP_148865702.1">
    <property type="nucleotide sequence ID" value="NZ_VNHO01000001.1"/>
</dbReference>
<dbReference type="EMBL" id="VNHO01000001">
    <property type="protein sequence ID" value="TYP59994.1"/>
    <property type="molecule type" value="Genomic_DNA"/>
</dbReference>
<dbReference type="CDD" id="cd00143">
    <property type="entry name" value="PP2Cc"/>
    <property type="match status" value="1"/>
</dbReference>
<dbReference type="SMART" id="SM00332">
    <property type="entry name" value="PP2Cc"/>
    <property type="match status" value="1"/>
</dbReference>
<dbReference type="InterPro" id="IPR036457">
    <property type="entry name" value="PPM-type-like_dom_sf"/>
</dbReference>
<dbReference type="AlphaFoldDB" id="A0A5S5AZ53"/>
<dbReference type="Gene3D" id="3.60.40.10">
    <property type="entry name" value="PPM-type phosphatase domain"/>
    <property type="match status" value="1"/>
</dbReference>
<gene>
    <name evidence="2" type="ORF">LZ11_00156</name>
</gene>
<dbReference type="InterPro" id="IPR015655">
    <property type="entry name" value="PP2C"/>
</dbReference>
<dbReference type="OrthoDB" id="9801841at2"/>
<dbReference type="Proteomes" id="UP000322294">
    <property type="component" value="Unassembled WGS sequence"/>
</dbReference>
<evidence type="ECO:0000313" key="2">
    <source>
        <dbReference type="EMBL" id="TYP59994.1"/>
    </source>
</evidence>
<comment type="caution">
    <text evidence="2">The sequence shown here is derived from an EMBL/GenBank/DDBJ whole genome shotgun (WGS) entry which is preliminary data.</text>
</comment>
<dbReference type="PANTHER" id="PTHR47992">
    <property type="entry name" value="PROTEIN PHOSPHATASE"/>
    <property type="match status" value="1"/>
</dbReference>
<dbReference type="InterPro" id="IPR001932">
    <property type="entry name" value="PPM-type_phosphatase-like_dom"/>
</dbReference>
<dbReference type="NCBIfam" id="NF033484">
    <property type="entry name" value="Stp1_PP2C_phos"/>
    <property type="match status" value="1"/>
</dbReference>
<accession>A0A5S5AZ53</accession>
<proteinExistence type="predicted"/>
<dbReference type="PROSITE" id="PS51746">
    <property type="entry name" value="PPM_2"/>
    <property type="match status" value="1"/>
</dbReference>
<dbReference type="SUPFAM" id="SSF81606">
    <property type="entry name" value="PP2C-like"/>
    <property type="match status" value="1"/>
</dbReference>
<protein>
    <submittedName>
        <fullName evidence="2">Protein phosphatase</fullName>
    </submittedName>
</protein>
<evidence type="ECO:0000313" key="3">
    <source>
        <dbReference type="Proteomes" id="UP000322294"/>
    </source>
</evidence>
<organism evidence="2 3">
    <name type="scientific">Thermosediminibacter litoriperuensis</name>
    <dbReference type="NCBI Taxonomy" id="291989"/>
    <lineage>
        <taxon>Bacteria</taxon>
        <taxon>Bacillati</taxon>
        <taxon>Bacillota</taxon>
        <taxon>Clostridia</taxon>
        <taxon>Thermosediminibacterales</taxon>
        <taxon>Thermosediminibacteraceae</taxon>
        <taxon>Thermosediminibacter</taxon>
    </lineage>
</organism>
<keyword evidence="3" id="KW-1185">Reference proteome</keyword>